<feature type="transmembrane region" description="Helical" evidence="14">
    <location>
        <begin position="574"/>
        <end position="593"/>
    </location>
</feature>
<dbReference type="EMBL" id="CM031840">
    <property type="protein sequence ID" value="KAG6672118.1"/>
    <property type="molecule type" value="Genomic_DNA"/>
</dbReference>
<evidence type="ECO:0000256" key="10">
    <source>
        <dbReference type="ARBA" id="ARBA00023180"/>
    </source>
</evidence>
<evidence type="ECO:0000259" key="15">
    <source>
        <dbReference type="SMART" id="SM00079"/>
    </source>
</evidence>
<keyword evidence="11 13" id="KW-1071">Ligand-gated ion channel</keyword>
<keyword evidence="12 13" id="KW-0407">Ion channel</keyword>
<dbReference type="InterPro" id="IPR044440">
    <property type="entry name" value="GABAb_receptor_plant_PBP1"/>
</dbReference>
<dbReference type="AlphaFoldDB" id="A0A922D565"/>
<dbReference type="Pfam" id="PF00060">
    <property type="entry name" value="Lig_chan"/>
    <property type="match status" value="1"/>
</dbReference>
<evidence type="ECO:0000256" key="6">
    <source>
        <dbReference type="ARBA" id="ARBA00022989"/>
    </source>
</evidence>
<evidence type="ECO:0000256" key="7">
    <source>
        <dbReference type="ARBA" id="ARBA00023065"/>
    </source>
</evidence>
<dbReference type="GO" id="GO:0015276">
    <property type="term" value="F:ligand-gated monoatomic ion channel activity"/>
    <property type="evidence" value="ECO:0007669"/>
    <property type="project" value="InterPro"/>
</dbReference>
<sequence length="937" mass="105156">MAVAYSKSYTREGEKNMKYCPMRKAVPVNAAAVLNYDSRMGKEQKVAMDMAAKDLHRLNCSTHVVLHLKDSHGNSARATSTAIHLIDTKKVQAVIGTLTIQEAALISDNSKTFEDRVRITVISLASPAVVPSLIPIQHSFFIQMANDVTLHMKCIAAIIGHYRWRKVTTIYEKINNNNGFSAELETLTLLSDSLRPVDSAIEYHSTLPSLSSLPDQKAAIEKELMKLRSLGNRVFILLRSSLESAILLFEKANQMGMMEKGYVWIVTDEIAGLLDSVDSSVTYNMQGVIGFKTSFVSTSETFKQFKTKFRKKFGSEYPEEENANPSIFALRAYDATWALAQAINKIQGRVTPKKLSHQIMLSNFEGLSGKINFNNGTLSQVPVFRIINVVGKSYKEIAFWSPEFSFVENLTKSHNLKVTTGNGSAGFLGPIFWPGGLPSVPKGWTCSGDEKALKIGVPAKGAFNQFVKVTYEQDQNRTFVSGFSIDVFEAVVKRLPYHLPYVLVPFYGSYDDMVEQVYYKGLDAAVGDTEIMADRFRYAEFTQPYVESGLVMVVKVKPDKLKEKWLFIKVFTKSMWLIMVVMHLFIGFVVWLIEHGGNPEFEGFGAMLWFSVTVLFFLQREPIRNSLSRFVLAPWFFVVLIVSSSFTASLTSKMTVARFKPSVPDILTLQKTHSAVACNGNSFIVRYLKNVLNFKPENIKGVHSISEYPGAFERGEIAAAFFVVPHAKVFLAKYCKGYTIAGPTFSLGGFGFAFPKGSPLVTDISKGILEVKQSGEMKRLEKFLLSSNNCSSSANLNDDIELGPEPFYNLFLISGGISAFAFVLTIVRLAQKGQMKTTFMPARMVDGSRVWTWAIIFLARIYNKDYYSNKWYLEPRSMGTMRFDIEKFIGDNDFGLWRIKMRALLVQHGLQDALLGERKKGSSLKEEDRETVKEDIL</sequence>
<keyword evidence="8 13" id="KW-0472">Membrane</keyword>
<evidence type="ECO:0000256" key="14">
    <source>
        <dbReference type="SAM" id="Phobius"/>
    </source>
</evidence>
<comment type="caution">
    <text evidence="16">The sequence shown here is derived from an EMBL/GenBank/DDBJ whole genome shotgun (WGS) entry which is preliminary data.</text>
</comment>
<dbReference type="InterPro" id="IPR017103">
    <property type="entry name" value="Iontropic_Glu_rcpt_pln"/>
</dbReference>
<comment type="subcellular location">
    <subcellularLocation>
        <location evidence="1">Membrane</location>
        <topology evidence="1">Multi-pass membrane protein</topology>
    </subcellularLocation>
</comment>
<evidence type="ECO:0000256" key="2">
    <source>
        <dbReference type="ARBA" id="ARBA00008685"/>
    </source>
</evidence>
<keyword evidence="7 13" id="KW-0406">Ion transport</keyword>
<evidence type="ECO:0000256" key="3">
    <source>
        <dbReference type="ARBA" id="ARBA00022448"/>
    </source>
</evidence>
<dbReference type="Proteomes" id="UP000811246">
    <property type="component" value="Chromosome 16"/>
</dbReference>
<protein>
    <recommendedName>
        <fullName evidence="13">Glutamate receptor</fullName>
    </recommendedName>
</protein>
<organism evidence="16 17">
    <name type="scientific">Carya illinoinensis</name>
    <name type="common">Pecan</name>
    <dbReference type="NCBI Taxonomy" id="32201"/>
    <lineage>
        <taxon>Eukaryota</taxon>
        <taxon>Viridiplantae</taxon>
        <taxon>Streptophyta</taxon>
        <taxon>Embryophyta</taxon>
        <taxon>Tracheophyta</taxon>
        <taxon>Spermatophyta</taxon>
        <taxon>Magnoliopsida</taxon>
        <taxon>eudicotyledons</taxon>
        <taxon>Gunneridae</taxon>
        <taxon>Pentapetalae</taxon>
        <taxon>rosids</taxon>
        <taxon>fabids</taxon>
        <taxon>Fagales</taxon>
        <taxon>Juglandaceae</taxon>
        <taxon>Carya</taxon>
    </lineage>
</organism>
<dbReference type="Pfam" id="PF01094">
    <property type="entry name" value="ANF_receptor"/>
    <property type="match status" value="1"/>
</dbReference>
<feature type="transmembrane region" description="Helical" evidence="14">
    <location>
        <begin position="807"/>
        <end position="830"/>
    </location>
</feature>
<evidence type="ECO:0000256" key="13">
    <source>
        <dbReference type="PIRNR" id="PIRNR037090"/>
    </source>
</evidence>
<evidence type="ECO:0000256" key="4">
    <source>
        <dbReference type="ARBA" id="ARBA00022692"/>
    </source>
</evidence>
<dbReference type="CDD" id="cd19990">
    <property type="entry name" value="PBP1_GABAb_receptor_plant"/>
    <property type="match status" value="1"/>
</dbReference>
<evidence type="ECO:0000256" key="1">
    <source>
        <dbReference type="ARBA" id="ARBA00004141"/>
    </source>
</evidence>
<feature type="transmembrane region" description="Helical" evidence="14">
    <location>
        <begin position="630"/>
        <end position="650"/>
    </location>
</feature>
<evidence type="ECO:0000256" key="5">
    <source>
        <dbReference type="ARBA" id="ARBA00022729"/>
    </source>
</evidence>
<dbReference type="FunFam" id="3.40.50.2300:FF:000188">
    <property type="entry name" value="Glutamate receptor"/>
    <property type="match status" value="1"/>
</dbReference>
<accession>A0A922D565</accession>
<evidence type="ECO:0000313" key="16">
    <source>
        <dbReference type="EMBL" id="KAG6672118.1"/>
    </source>
</evidence>
<dbReference type="PIRSF" id="PIRSF037090">
    <property type="entry name" value="Iontro_Glu-like_rcpt_pln"/>
    <property type="match status" value="1"/>
</dbReference>
<dbReference type="CDD" id="cd13686">
    <property type="entry name" value="GluR_Plant"/>
    <property type="match status" value="1"/>
</dbReference>
<dbReference type="InterPro" id="IPR001320">
    <property type="entry name" value="Iontro_rcpt_C"/>
</dbReference>
<dbReference type="FunFam" id="1.10.287.70:FF:000172">
    <property type="entry name" value="Glutamate receptor"/>
    <property type="match status" value="1"/>
</dbReference>
<reference evidence="16" key="1">
    <citation type="submission" date="2021-01" db="EMBL/GenBank/DDBJ databases">
        <authorList>
            <person name="Lovell J.T."/>
            <person name="Bentley N."/>
            <person name="Bhattarai G."/>
            <person name="Jenkins J.W."/>
            <person name="Sreedasyam A."/>
            <person name="Alarcon Y."/>
            <person name="Bock C."/>
            <person name="Boston L."/>
            <person name="Carlson J."/>
            <person name="Cervantes K."/>
            <person name="Clermont K."/>
            <person name="Krom N."/>
            <person name="Kubenka K."/>
            <person name="Mamidi S."/>
            <person name="Mattison C."/>
            <person name="Monteros M."/>
            <person name="Pisani C."/>
            <person name="Plott C."/>
            <person name="Rajasekar S."/>
            <person name="Rhein H.S."/>
            <person name="Rohla C."/>
            <person name="Song M."/>
            <person name="Hilaire R.S."/>
            <person name="Shu S."/>
            <person name="Wells L."/>
            <person name="Wang X."/>
            <person name="Webber J."/>
            <person name="Heerema R.J."/>
            <person name="Klein P."/>
            <person name="Conner P."/>
            <person name="Grauke L."/>
            <person name="Grimwood J."/>
            <person name="Schmutz J."/>
            <person name="Randall J.J."/>
        </authorList>
    </citation>
    <scope>NUCLEOTIDE SEQUENCE</scope>
    <source>
        <tissue evidence="16">Leaf</tissue>
    </source>
</reference>
<evidence type="ECO:0000256" key="9">
    <source>
        <dbReference type="ARBA" id="ARBA00023170"/>
    </source>
</evidence>
<evidence type="ECO:0000313" key="17">
    <source>
        <dbReference type="Proteomes" id="UP000811246"/>
    </source>
</evidence>
<keyword evidence="9 13" id="KW-0675">Receptor</keyword>
<keyword evidence="3 13" id="KW-0813">Transport</keyword>
<comment type="similarity">
    <text evidence="2 13">Belongs to the glutamate-gated ion channel (TC 1.A.10.1) family.</text>
</comment>
<dbReference type="PANTHER" id="PTHR18966">
    <property type="entry name" value="IONOTROPIC GLUTAMATE RECEPTOR"/>
    <property type="match status" value="1"/>
</dbReference>
<gene>
    <name evidence="16" type="ORF">I3842_16G042000</name>
</gene>
<name>A0A922D565_CARIL</name>
<keyword evidence="5" id="KW-0732">Signal</keyword>
<keyword evidence="4 14" id="KW-0812">Transmembrane</keyword>
<evidence type="ECO:0000256" key="12">
    <source>
        <dbReference type="ARBA" id="ARBA00023303"/>
    </source>
</evidence>
<dbReference type="GO" id="GO:0016020">
    <property type="term" value="C:membrane"/>
    <property type="evidence" value="ECO:0007669"/>
    <property type="project" value="UniProtKB-SubCell"/>
</dbReference>
<evidence type="ECO:0000256" key="8">
    <source>
        <dbReference type="ARBA" id="ARBA00023136"/>
    </source>
</evidence>
<evidence type="ECO:0000256" key="11">
    <source>
        <dbReference type="ARBA" id="ARBA00023286"/>
    </source>
</evidence>
<keyword evidence="10" id="KW-0325">Glycoprotein</keyword>
<keyword evidence="6 14" id="KW-1133">Transmembrane helix</keyword>
<dbReference type="InterPro" id="IPR015683">
    <property type="entry name" value="Ionotropic_Glu_rcpt"/>
</dbReference>
<dbReference type="InterPro" id="IPR001828">
    <property type="entry name" value="ANF_lig-bd_rcpt"/>
</dbReference>
<proteinExistence type="inferred from homology"/>
<feature type="domain" description="Ionotropic glutamate receptor C-terminal" evidence="15">
    <location>
        <begin position="452"/>
        <end position="787"/>
    </location>
</feature>
<comment type="function">
    <text evidence="13">Glutamate-gated receptor that probably acts as non-selective cation channel.</text>
</comment>
<dbReference type="SMART" id="SM00079">
    <property type="entry name" value="PBPe"/>
    <property type="match status" value="1"/>
</dbReference>
<dbReference type="FunFam" id="3.40.190.10:FF:000054">
    <property type="entry name" value="Glutamate receptor"/>
    <property type="match status" value="1"/>
</dbReference>
<feature type="transmembrane region" description="Helical" evidence="14">
    <location>
        <begin position="599"/>
        <end position="618"/>
    </location>
</feature>